<reference evidence="2 3" key="1">
    <citation type="submission" date="2021-06" db="EMBL/GenBank/DDBJ databases">
        <title>A haploid diamondback moth (Plutella xylostella L.) genome assembly resolves 31 chromosomes and identifies a diamide resistance mutation.</title>
        <authorList>
            <person name="Ward C.M."/>
            <person name="Perry K.D."/>
            <person name="Baker G."/>
            <person name="Powis K."/>
            <person name="Heckel D.G."/>
            <person name="Baxter S.W."/>
        </authorList>
    </citation>
    <scope>NUCLEOTIDE SEQUENCE [LARGE SCALE GENOMIC DNA]</scope>
    <source>
        <strain evidence="2 3">LV</strain>
        <tissue evidence="2">Single pupa</tissue>
    </source>
</reference>
<proteinExistence type="predicted"/>
<feature type="region of interest" description="Disordered" evidence="1">
    <location>
        <begin position="87"/>
        <end position="107"/>
    </location>
</feature>
<evidence type="ECO:0000313" key="2">
    <source>
        <dbReference type="EMBL" id="KAG7304062.1"/>
    </source>
</evidence>
<sequence length="124" mass="13628">MARVARIALDLALSASKSIKPAVGTAWTYAKMEMAPPMTVNFLHGPTFKKVENAVSSAADGFIGALDGGIKKIDAFEAKRALEREAARKAALEKQKADAEAKKKEEEELKRLEQEEIDKYKVYS</sequence>
<protein>
    <submittedName>
        <fullName evidence="2">Uncharacterized protein</fullName>
    </submittedName>
</protein>
<comment type="caution">
    <text evidence="2">The sequence shown here is derived from an EMBL/GenBank/DDBJ whole genome shotgun (WGS) entry which is preliminary data.</text>
</comment>
<accession>A0ABQ7QFT3</accession>
<name>A0ABQ7QFT3_PLUXY</name>
<evidence type="ECO:0000256" key="1">
    <source>
        <dbReference type="SAM" id="MobiDB-lite"/>
    </source>
</evidence>
<dbReference type="EMBL" id="JAHIBW010000015">
    <property type="protein sequence ID" value="KAG7304062.1"/>
    <property type="molecule type" value="Genomic_DNA"/>
</dbReference>
<dbReference type="Proteomes" id="UP000823941">
    <property type="component" value="Chromosome 15"/>
</dbReference>
<gene>
    <name evidence="2" type="ORF">JYU34_010988</name>
</gene>
<keyword evidence="3" id="KW-1185">Reference proteome</keyword>
<organism evidence="2 3">
    <name type="scientific">Plutella xylostella</name>
    <name type="common">Diamondback moth</name>
    <name type="synonym">Plutella maculipennis</name>
    <dbReference type="NCBI Taxonomy" id="51655"/>
    <lineage>
        <taxon>Eukaryota</taxon>
        <taxon>Metazoa</taxon>
        <taxon>Ecdysozoa</taxon>
        <taxon>Arthropoda</taxon>
        <taxon>Hexapoda</taxon>
        <taxon>Insecta</taxon>
        <taxon>Pterygota</taxon>
        <taxon>Neoptera</taxon>
        <taxon>Endopterygota</taxon>
        <taxon>Lepidoptera</taxon>
        <taxon>Glossata</taxon>
        <taxon>Ditrysia</taxon>
        <taxon>Yponomeutoidea</taxon>
        <taxon>Plutellidae</taxon>
        <taxon>Plutella</taxon>
    </lineage>
</organism>
<evidence type="ECO:0000313" key="3">
    <source>
        <dbReference type="Proteomes" id="UP000823941"/>
    </source>
</evidence>